<keyword evidence="3" id="KW-1185">Reference proteome</keyword>
<protein>
    <submittedName>
        <fullName evidence="2">Uncharacterized protein</fullName>
    </submittedName>
</protein>
<gene>
    <name evidence="2" type="ORF">F0562_012834</name>
</gene>
<dbReference type="EMBL" id="CM018048">
    <property type="protein sequence ID" value="KAA8522161.1"/>
    <property type="molecule type" value="Genomic_DNA"/>
</dbReference>
<dbReference type="Proteomes" id="UP000325577">
    <property type="component" value="Linkage Group LG5"/>
</dbReference>
<evidence type="ECO:0000256" key="1">
    <source>
        <dbReference type="SAM" id="MobiDB-lite"/>
    </source>
</evidence>
<feature type="compositionally biased region" description="Basic and acidic residues" evidence="1">
    <location>
        <begin position="161"/>
        <end position="179"/>
    </location>
</feature>
<evidence type="ECO:0000313" key="2">
    <source>
        <dbReference type="EMBL" id="KAA8522161.1"/>
    </source>
</evidence>
<proteinExistence type="predicted"/>
<reference evidence="2 3" key="1">
    <citation type="submission" date="2019-09" db="EMBL/GenBank/DDBJ databases">
        <title>A chromosome-level genome assembly of the Chinese tupelo Nyssa sinensis.</title>
        <authorList>
            <person name="Yang X."/>
            <person name="Kang M."/>
            <person name="Yang Y."/>
            <person name="Xiong H."/>
            <person name="Wang M."/>
            <person name="Zhang Z."/>
            <person name="Wang Z."/>
            <person name="Wu H."/>
            <person name="Ma T."/>
            <person name="Liu J."/>
            <person name="Xi Z."/>
        </authorList>
    </citation>
    <scope>NUCLEOTIDE SEQUENCE [LARGE SCALE GENOMIC DNA]</scope>
    <source>
        <strain evidence="2">J267</strain>
        <tissue evidence="2">Leaf</tissue>
    </source>
</reference>
<accession>A0A5J4ZYN0</accession>
<feature type="region of interest" description="Disordered" evidence="1">
    <location>
        <begin position="87"/>
        <end position="108"/>
    </location>
</feature>
<name>A0A5J4ZYN0_9ASTE</name>
<evidence type="ECO:0000313" key="3">
    <source>
        <dbReference type="Proteomes" id="UP000325577"/>
    </source>
</evidence>
<dbReference type="OrthoDB" id="10663125at2759"/>
<dbReference type="AlphaFoldDB" id="A0A5J4ZYN0"/>
<organism evidence="2 3">
    <name type="scientific">Nyssa sinensis</name>
    <dbReference type="NCBI Taxonomy" id="561372"/>
    <lineage>
        <taxon>Eukaryota</taxon>
        <taxon>Viridiplantae</taxon>
        <taxon>Streptophyta</taxon>
        <taxon>Embryophyta</taxon>
        <taxon>Tracheophyta</taxon>
        <taxon>Spermatophyta</taxon>
        <taxon>Magnoliopsida</taxon>
        <taxon>eudicotyledons</taxon>
        <taxon>Gunneridae</taxon>
        <taxon>Pentapetalae</taxon>
        <taxon>asterids</taxon>
        <taxon>Cornales</taxon>
        <taxon>Nyssaceae</taxon>
        <taxon>Nyssa</taxon>
    </lineage>
</organism>
<feature type="region of interest" description="Disordered" evidence="1">
    <location>
        <begin position="145"/>
        <end position="179"/>
    </location>
</feature>
<sequence length="179" mass="19546">MIIGCLLHELTHLVNREADVRRSCQNNKKSSGSVFAAASFDGLDDGDEKKDIIEEDDENVSSITFSGKKKKSSKKISNVFNATFVDEENDEGTSVSKSGGDEVDNDIGAQDEDALVITFFGKKKSSKKKNNSAFTALEPGLRDKFEDVVKPEQPSISGNSKEVDDSKNNNHVIEDVAEI</sequence>